<dbReference type="OrthoDB" id="722566at2759"/>
<accession>A0A8S3ZQ08</accession>
<evidence type="ECO:0000256" key="2">
    <source>
        <dbReference type="ARBA" id="ARBA00022786"/>
    </source>
</evidence>
<comment type="caution">
    <text evidence="3">The sequence shown here is derived from an EMBL/GenBank/DDBJ whole genome shotgun (WGS) entry which is preliminary data.</text>
</comment>
<reference evidence="3" key="1">
    <citation type="submission" date="2021-04" db="EMBL/GenBank/DDBJ databases">
        <authorList>
            <consortium name="Molecular Ecology Group"/>
        </authorList>
    </citation>
    <scope>NUCLEOTIDE SEQUENCE</scope>
</reference>
<dbReference type="InterPro" id="IPR045048">
    <property type="entry name" value="FBXO31/39"/>
</dbReference>
<evidence type="ECO:0000313" key="3">
    <source>
        <dbReference type="EMBL" id="CAG5131597.1"/>
    </source>
</evidence>
<dbReference type="Proteomes" id="UP000678393">
    <property type="component" value="Unassembled WGS sequence"/>
</dbReference>
<feature type="non-terminal residue" evidence="3">
    <location>
        <position position="1"/>
    </location>
</feature>
<dbReference type="PANTHER" id="PTHR10706">
    <property type="entry name" value="F-BOX FAMILY PROTEIN"/>
    <property type="match status" value="1"/>
</dbReference>
<gene>
    <name evidence="3" type="ORF">CUNI_LOCUS17155</name>
</gene>
<dbReference type="AlphaFoldDB" id="A0A8S3ZQ08"/>
<dbReference type="PANTHER" id="PTHR10706:SF130">
    <property type="entry name" value="F-BOX ONLY PROTEIN 31"/>
    <property type="match status" value="1"/>
</dbReference>
<keyword evidence="2" id="KW-0833">Ubl conjugation pathway</keyword>
<protein>
    <submittedName>
        <fullName evidence="3">Uncharacterized protein</fullName>
    </submittedName>
</protein>
<comment type="pathway">
    <text evidence="1">Protein modification; protein ubiquitination.</text>
</comment>
<dbReference type="EMBL" id="CAJHNH020004768">
    <property type="protein sequence ID" value="CAG5131597.1"/>
    <property type="molecule type" value="Genomic_DNA"/>
</dbReference>
<keyword evidence="4" id="KW-1185">Reference proteome</keyword>
<organism evidence="3 4">
    <name type="scientific">Candidula unifasciata</name>
    <dbReference type="NCBI Taxonomy" id="100452"/>
    <lineage>
        <taxon>Eukaryota</taxon>
        <taxon>Metazoa</taxon>
        <taxon>Spiralia</taxon>
        <taxon>Lophotrochozoa</taxon>
        <taxon>Mollusca</taxon>
        <taxon>Gastropoda</taxon>
        <taxon>Heterobranchia</taxon>
        <taxon>Euthyneura</taxon>
        <taxon>Panpulmonata</taxon>
        <taxon>Eupulmonata</taxon>
        <taxon>Stylommatophora</taxon>
        <taxon>Helicina</taxon>
        <taxon>Helicoidea</taxon>
        <taxon>Geomitridae</taxon>
        <taxon>Candidula</taxon>
    </lineage>
</organism>
<evidence type="ECO:0000256" key="1">
    <source>
        <dbReference type="ARBA" id="ARBA00004906"/>
    </source>
</evidence>
<evidence type="ECO:0000313" key="4">
    <source>
        <dbReference type="Proteomes" id="UP000678393"/>
    </source>
</evidence>
<sequence length="229" mass="25834">EVRHGQSDQRFKCGFDDHPDAFIKFNLNKGFNCPLLPLPVPSETSQLHSPVRLGLYTGDYGSHGVEILNFTISQTNPQHLEGLKIVGDPNVPAGNVSVRVFLDKPVVLSESDQQSVLEMLRADEQRSQESFMELLNANINNNNPDLLRQPFIIPEDCFDRGQESPNICLARYLAEGRIAGHLYNDPSLCKCHFVKFSDVVFGVMWLELNSFSMFYNVAEEFPRCLVQSS</sequence>
<dbReference type="Pfam" id="PF12014">
    <property type="entry name" value="Cyclin_D1_bind"/>
    <property type="match status" value="1"/>
</dbReference>
<name>A0A8S3ZQ08_9EUPU</name>
<proteinExistence type="predicted"/>